<dbReference type="Proteomes" id="UP000094455">
    <property type="component" value="Unassembled WGS sequence"/>
</dbReference>
<dbReference type="RefSeq" id="XP_019019088.1">
    <property type="nucleotide sequence ID" value="XM_019160990.1"/>
</dbReference>
<evidence type="ECO:0000313" key="3">
    <source>
        <dbReference type="Proteomes" id="UP000094455"/>
    </source>
</evidence>
<keyword evidence="3" id="KW-1185">Reference proteome</keyword>
<dbReference type="GO" id="GO:0004722">
    <property type="term" value="F:protein serine/threonine phosphatase activity"/>
    <property type="evidence" value="ECO:0007669"/>
    <property type="project" value="InterPro"/>
</dbReference>
<dbReference type="InterPro" id="IPR015655">
    <property type="entry name" value="PP2C"/>
</dbReference>
<protein>
    <recommendedName>
        <fullName evidence="1">PPM-type phosphatase domain-containing protein</fullName>
    </recommendedName>
</protein>
<reference evidence="2 3" key="1">
    <citation type="journal article" date="2016" name="Proc. Natl. Acad. Sci. U.S.A.">
        <title>Comparative genomics of biotechnologically important yeasts.</title>
        <authorList>
            <person name="Riley R."/>
            <person name="Haridas S."/>
            <person name="Wolfe K.H."/>
            <person name="Lopes M.R."/>
            <person name="Hittinger C.T."/>
            <person name="Goeker M."/>
            <person name="Salamov A.A."/>
            <person name="Wisecaver J.H."/>
            <person name="Long T.M."/>
            <person name="Calvey C.H."/>
            <person name="Aerts A.L."/>
            <person name="Barry K.W."/>
            <person name="Choi C."/>
            <person name="Clum A."/>
            <person name="Coughlan A.Y."/>
            <person name="Deshpande S."/>
            <person name="Douglass A.P."/>
            <person name="Hanson S.J."/>
            <person name="Klenk H.-P."/>
            <person name="LaButti K.M."/>
            <person name="Lapidus A."/>
            <person name="Lindquist E.A."/>
            <person name="Lipzen A.M."/>
            <person name="Meier-Kolthoff J.P."/>
            <person name="Ohm R.A."/>
            <person name="Otillar R.P."/>
            <person name="Pangilinan J.L."/>
            <person name="Peng Y."/>
            <person name="Rokas A."/>
            <person name="Rosa C.A."/>
            <person name="Scheuner C."/>
            <person name="Sibirny A.A."/>
            <person name="Slot J.C."/>
            <person name="Stielow J.B."/>
            <person name="Sun H."/>
            <person name="Kurtzman C.P."/>
            <person name="Blackwell M."/>
            <person name="Grigoriev I.V."/>
            <person name="Jeffries T.W."/>
        </authorList>
    </citation>
    <scope>NUCLEOTIDE SEQUENCE [LARGE SCALE GENOMIC DNA]</scope>
    <source>
        <strain evidence="2 3">NRRL Y-2026</strain>
    </source>
</reference>
<dbReference type="PANTHER" id="PTHR13832:SF589">
    <property type="entry name" value="[PYRUVATE DEHYDROGENASE [ACETYL-TRANSFERRING]]-PHOSPHATASE 2, MITOCHONDRIAL"/>
    <property type="match status" value="1"/>
</dbReference>
<evidence type="ECO:0000313" key="2">
    <source>
        <dbReference type="EMBL" id="ODQ47975.1"/>
    </source>
</evidence>
<gene>
    <name evidence="2" type="ORF">PICMEDRAFT_15839</name>
</gene>
<dbReference type="InterPro" id="IPR036457">
    <property type="entry name" value="PPM-type-like_dom_sf"/>
</dbReference>
<dbReference type="STRING" id="763406.A0A1E3NPI4"/>
<evidence type="ECO:0000259" key="1">
    <source>
        <dbReference type="PROSITE" id="PS51746"/>
    </source>
</evidence>
<dbReference type="EMBL" id="KV454002">
    <property type="protein sequence ID" value="ODQ47975.1"/>
    <property type="molecule type" value="Genomic_DNA"/>
</dbReference>
<dbReference type="OrthoDB" id="416093at2759"/>
<feature type="domain" description="PPM-type phosphatase" evidence="1">
    <location>
        <begin position="117"/>
        <end position="512"/>
    </location>
</feature>
<dbReference type="Gene3D" id="3.60.40.10">
    <property type="entry name" value="PPM-type phosphatase domain"/>
    <property type="match status" value="1"/>
</dbReference>
<dbReference type="PROSITE" id="PS51746">
    <property type="entry name" value="PPM_2"/>
    <property type="match status" value="1"/>
</dbReference>
<dbReference type="InterPro" id="IPR001932">
    <property type="entry name" value="PPM-type_phosphatase-like_dom"/>
</dbReference>
<dbReference type="GeneID" id="30177677"/>
<dbReference type="PANTHER" id="PTHR13832">
    <property type="entry name" value="PROTEIN PHOSPHATASE 2C"/>
    <property type="match status" value="1"/>
</dbReference>
<dbReference type="CDD" id="cd00143">
    <property type="entry name" value="PP2Cc"/>
    <property type="match status" value="1"/>
</dbReference>
<sequence>MFAKHIQKCQRRFISQHLTIHSTNSKSPINFHVDLLKVPSNFGYYSGRVNRPYNEDRWQASVLDLQPEALRAVDPFQGSSKQENDTFSEEKILDAFHGYDFDNLKLLKQTSRTSEPTYEKSSPPINRTVFSFGVFDGHGGTECSTYLKDHLFENIENINISEKAIEDMKKFYRSKINGYWKRWGRKIGDVVYRKTRAQTAVEKEKGPKQIRVDEQDNEEEEDNFIDWEEFRSGKKLWTVIEMMLNDNKLTHWEIFKLRLWLGYLFTDLQFLTWENEANKEKKTSTKTNESDAVQYRLVNSGSTCTSCFTYAVDWEENDTNHYFYQDNVVSRLVVAHVGDTRAIICDKYGLAHSLTKDHHPSNPIEASRLRRFSAGMIMTDSFGEERFLNFANTRSFGDLTAKDIGITSEPEISEYLIGNSRMIEKFKENSKNKQSLKDNDVQDFGGEESFVVLVSDGVTNNLSDQEIVDLIKTNFNNRGVNRGNPSKGAEEVVGFVECIGGDDNATCLVIRLGGWGKWPIEDRTGKLREERMMDTRYNR</sequence>
<accession>A0A1E3NPI4</accession>
<dbReference type="SMART" id="SM00332">
    <property type="entry name" value="PP2Cc"/>
    <property type="match status" value="1"/>
</dbReference>
<organism evidence="2 3">
    <name type="scientific">Pichia membranifaciens NRRL Y-2026</name>
    <dbReference type="NCBI Taxonomy" id="763406"/>
    <lineage>
        <taxon>Eukaryota</taxon>
        <taxon>Fungi</taxon>
        <taxon>Dikarya</taxon>
        <taxon>Ascomycota</taxon>
        <taxon>Saccharomycotina</taxon>
        <taxon>Pichiomycetes</taxon>
        <taxon>Pichiales</taxon>
        <taxon>Pichiaceae</taxon>
        <taxon>Pichia</taxon>
    </lineage>
</organism>
<dbReference type="Pfam" id="PF00481">
    <property type="entry name" value="PP2C"/>
    <property type="match status" value="1"/>
</dbReference>
<dbReference type="AlphaFoldDB" id="A0A1E3NPI4"/>
<dbReference type="SUPFAM" id="SSF81606">
    <property type="entry name" value="PP2C-like"/>
    <property type="match status" value="1"/>
</dbReference>
<name>A0A1E3NPI4_9ASCO</name>
<proteinExistence type="predicted"/>